<dbReference type="Proteomes" id="UP000550501">
    <property type="component" value="Unassembled WGS sequence"/>
</dbReference>
<dbReference type="EMBL" id="JACHVU010000021">
    <property type="protein sequence ID" value="MBB2993683.1"/>
    <property type="molecule type" value="Genomic_DNA"/>
</dbReference>
<organism evidence="1 2">
    <name type="scientific">Mycolicibacterium iranicum</name>
    <name type="common">Mycobacterium iranicum</name>
    <dbReference type="NCBI Taxonomy" id="912594"/>
    <lineage>
        <taxon>Bacteria</taxon>
        <taxon>Bacillati</taxon>
        <taxon>Actinomycetota</taxon>
        <taxon>Actinomycetes</taxon>
        <taxon>Mycobacteriales</taxon>
        <taxon>Mycobacteriaceae</taxon>
        <taxon>Mycolicibacterium</taxon>
    </lineage>
</organism>
<keyword evidence="2" id="KW-1185">Reference proteome</keyword>
<gene>
    <name evidence="1" type="ORF">FHR72_005194</name>
</gene>
<proteinExistence type="predicted"/>
<dbReference type="RefSeq" id="WP_183474191.1">
    <property type="nucleotide sequence ID" value="NZ_JACHVU010000021.1"/>
</dbReference>
<accession>A0A839QDK2</accession>
<evidence type="ECO:0000313" key="1">
    <source>
        <dbReference type="EMBL" id="MBB2993683.1"/>
    </source>
</evidence>
<reference evidence="1 2" key="1">
    <citation type="submission" date="2020-08" db="EMBL/GenBank/DDBJ databases">
        <title>The Agave Microbiome: Exploring the role of microbial communities in plant adaptations to desert environments.</title>
        <authorList>
            <person name="Partida-Martinez L.P."/>
        </authorList>
    </citation>
    <scope>NUCLEOTIDE SEQUENCE [LARGE SCALE GENOMIC DNA]</scope>
    <source>
        <strain evidence="1 2">AT2.18</strain>
    </source>
</reference>
<evidence type="ECO:0000313" key="2">
    <source>
        <dbReference type="Proteomes" id="UP000550501"/>
    </source>
</evidence>
<name>A0A839QDK2_MYCIR</name>
<protein>
    <submittedName>
        <fullName evidence="1">Uncharacterized protein</fullName>
    </submittedName>
</protein>
<sequence length="165" mass="18467">MVGVGATRLWIIEAHRLRPDAGTSLIGSWPRGDVRLTEERLPYRLGPVRVGTRRAIRFEFPDRESAVLQPFGPEVNALLDAHRDWPGGIRWDDLVQVALIASSEAPSREDVYFALTYDDETTDFLALGDAGHALPKLQALPGFDNRAFEQAMNITDEAASVLWRR</sequence>
<dbReference type="AlphaFoldDB" id="A0A839QDK2"/>
<comment type="caution">
    <text evidence="1">The sequence shown here is derived from an EMBL/GenBank/DDBJ whole genome shotgun (WGS) entry which is preliminary data.</text>
</comment>